<dbReference type="InterPro" id="IPR036047">
    <property type="entry name" value="F-box-like_dom_sf"/>
</dbReference>
<proteinExistence type="predicted"/>
<evidence type="ECO:0000313" key="2">
    <source>
        <dbReference type="EMBL" id="KAK8403927.1"/>
    </source>
</evidence>
<dbReference type="InterPro" id="IPR001810">
    <property type="entry name" value="F-box_dom"/>
</dbReference>
<evidence type="ECO:0000259" key="1">
    <source>
        <dbReference type="PROSITE" id="PS50181"/>
    </source>
</evidence>
<dbReference type="Pfam" id="PF12937">
    <property type="entry name" value="F-box-like"/>
    <property type="match status" value="1"/>
</dbReference>
<gene>
    <name evidence="2" type="ORF">O3P69_000172</name>
</gene>
<dbReference type="SUPFAM" id="SSF81383">
    <property type="entry name" value="F-box domain"/>
    <property type="match status" value="1"/>
</dbReference>
<dbReference type="SUPFAM" id="SSF52047">
    <property type="entry name" value="RNI-like"/>
    <property type="match status" value="1"/>
</dbReference>
<organism evidence="2 3">
    <name type="scientific">Scylla paramamosain</name>
    <name type="common">Mud crab</name>
    <dbReference type="NCBI Taxonomy" id="85552"/>
    <lineage>
        <taxon>Eukaryota</taxon>
        <taxon>Metazoa</taxon>
        <taxon>Ecdysozoa</taxon>
        <taxon>Arthropoda</taxon>
        <taxon>Crustacea</taxon>
        <taxon>Multicrustacea</taxon>
        <taxon>Malacostraca</taxon>
        <taxon>Eumalacostraca</taxon>
        <taxon>Eucarida</taxon>
        <taxon>Decapoda</taxon>
        <taxon>Pleocyemata</taxon>
        <taxon>Brachyura</taxon>
        <taxon>Eubrachyura</taxon>
        <taxon>Portunoidea</taxon>
        <taxon>Portunidae</taxon>
        <taxon>Portuninae</taxon>
        <taxon>Scylla</taxon>
    </lineage>
</organism>
<keyword evidence="3" id="KW-1185">Reference proteome</keyword>
<protein>
    <recommendedName>
        <fullName evidence="1">F-box domain-containing protein</fullName>
    </recommendedName>
</protein>
<feature type="domain" description="F-box" evidence="1">
    <location>
        <begin position="3"/>
        <end position="49"/>
    </location>
</feature>
<name>A0AAW0UZ28_SCYPA</name>
<comment type="caution">
    <text evidence="2">The sequence shown here is derived from an EMBL/GenBank/DDBJ whole genome shotgun (WGS) entry which is preliminary data.</text>
</comment>
<dbReference type="Proteomes" id="UP001487740">
    <property type="component" value="Unassembled WGS sequence"/>
</dbReference>
<dbReference type="AlphaFoldDB" id="A0AAW0UZ28"/>
<reference evidence="2 3" key="1">
    <citation type="submission" date="2023-03" db="EMBL/GenBank/DDBJ databases">
        <title>High-quality genome of Scylla paramamosain provides insights in environmental adaptation.</title>
        <authorList>
            <person name="Zhang L."/>
        </authorList>
    </citation>
    <scope>NUCLEOTIDE SEQUENCE [LARGE SCALE GENOMIC DNA]</scope>
    <source>
        <strain evidence="2">LZ_2023a</strain>
        <tissue evidence="2">Muscle</tissue>
    </source>
</reference>
<dbReference type="PROSITE" id="PS50181">
    <property type="entry name" value="FBOX"/>
    <property type="match status" value="1"/>
</dbReference>
<dbReference type="EMBL" id="JARAKH010000005">
    <property type="protein sequence ID" value="KAK8403927.1"/>
    <property type="molecule type" value="Genomic_DNA"/>
</dbReference>
<dbReference type="Gene3D" id="3.80.10.10">
    <property type="entry name" value="Ribonuclease Inhibitor"/>
    <property type="match status" value="1"/>
</dbReference>
<accession>A0AAW0UZ28</accession>
<evidence type="ECO:0000313" key="3">
    <source>
        <dbReference type="Proteomes" id="UP001487740"/>
    </source>
</evidence>
<dbReference type="InterPro" id="IPR032675">
    <property type="entry name" value="LRR_dom_sf"/>
</dbReference>
<sequence length="233" mass="26379">MSCVNLLELPESVLLRVFSYLCPVDLFHIARIHPRLARLVGDLSLWRHVDFGRAPLSLQFLHKFVKFLGPHTLTITITGFVRPSSRLHPKGSKCISEAFLTSLKRRCPHLQELNLHRCYIDASTTKFSTLPASLKKLSLCGSALFNLPQNRVVVLASPFFRLEKHLPVLEEVVLEGCGAWLTPQDLTLLMSHCSALQSVNVGAARYTRTGLSSWDKREDKHCSRIVLSRKWRA</sequence>